<evidence type="ECO:0000256" key="4">
    <source>
        <dbReference type="ARBA" id="ARBA00023015"/>
    </source>
</evidence>
<reference evidence="11" key="1">
    <citation type="submission" date="2022-11" db="UniProtKB">
        <authorList>
            <consortium name="WormBaseParasite"/>
        </authorList>
    </citation>
    <scope>IDENTIFICATION</scope>
</reference>
<accession>A0A914YW85</accession>
<keyword evidence="6" id="KW-0010">Activator</keyword>
<keyword evidence="3" id="KW-0053">Apoptosis</keyword>
<evidence type="ECO:0000256" key="2">
    <source>
        <dbReference type="ARBA" id="ARBA00008548"/>
    </source>
</evidence>
<evidence type="ECO:0000256" key="8">
    <source>
        <dbReference type="ARBA" id="ARBA00023242"/>
    </source>
</evidence>
<dbReference type="Pfam" id="PF16019">
    <property type="entry name" value="CSRNP_N"/>
    <property type="match status" value="1"/>
</dbReference>
<dbReference type="Proteomes" id="UP000887577">
    <property type="component" value="Unplaced"/>
</dbReference>
<protein>
    <submittedName>
        <fullName evidence="11">Cysteine/serine-rich nuclear protein N-terminal domain-containing protein</fullName>
    </submittedName>
</protein>
<dbReference type="InterPro" id="IPR031972">
    <property type="entry name" value="CSRNP_N"/>
</dbReference>
<evidence type="ECO:0000259" key="9">
    <source>
        <dbReference type="Pfam" id="PF16019"/>
    </source>
</evidence>
<organism evidence="10 11">
    <name type="scientific">Panagrolaimus superbus</name>
    <dbReference type="NCBI Taxonomy" id="310955"/>
    <lineage>
        <taxon>Eukaryota</taxon>
        <taxon>Metazoa</taxon>
        <taxon>Ecdysozoa</taxon>
        <taxon>Nematoda</taxon>
        <taxon>Chromadorea</taxon>
        <taxon>Rhabditida</taxon>
        <taxon>Tylenchina</taxon>
        <taxon>Panagrolaimomorpha</taxon>
        <taxon>Panagrolaimoidea</taxon>
        <taxon>Panagrolaimidae</taxon>
        <taxon>Panagrolaimus</taxon>
    </lineage>
</organism>
<dbReference type="GO" id="GO:0006915">
    <property type="term" value="P:apoptotic process"/>
    <property type="evidence" value="ECO:0007669"/>
    <property type="project" value="UniProtKB-KW"/>
</dbReference>
<keyword evidence="4" id="KW-0805">Transcription regulation</keyword>
<keyword evidence="10" id="KW-1185">Reference proteome</keyword>
<evidence type="ECO:0000256" key="7">
    <source>
        <dbReference type="ARBA" id="ARBA00023163"/>
    </source>
</evidence>
<dbReference type="PANTHER" id="PTHR13580">
    <property type="entry name" value="TGF-BETA INDUCED APOPTOSIS PROTEIN"/>
    <property type="match status" value="1"/>
</dbReference>
<keyword evidence="5" id="KW-0238">DNA-binding</keyword>
<keyword evidence="8" id="KW-0539">Nucleus</keyword>
<dbReference type="PANTHER" id="PTHR13580:SF9">
    <property type="entry name" value="AXIN1 UP-REGULATED 1, ISOFORM A"/>
    <property type="match status" value="1"/>
</dbReference>
<feature type="domain" description="Cysteine/serine-rich nuclear protein N-terminal" evidence="9">
    <location>
        <begin position="111"/>
        <end position="166"/>
    </location>
</feature>
<dbReference type="AlphaFoldDB" id="A0A914YW85"/>
<evidence type="ECO:0000256" key="5">
    <source>
        <dbReference type="ARBA" id="ARBA00023125"/>
    </source>
</evidence>
<evidence type="ECO:0000256" key="3">
    <source>
        <dbReference type="ARBA" id="ARBA00022703"/>
    </source>
</evidence>
<evidence type="ECO:0000313" key="10">
    <source>
        <dbReference type="Proteomes" id="UP000887577"/>
    </source>
</evidence>
<comment type="similarity">
    <text evidence="2">Belongs to the AXUD1 family.</text>
</comment>
<comment type="subcellular location">
    <subcellularLocation>
        <location evidence="1">Nucleus</location>
    </subcellularLocation>
</comment>
<dbReference type="InterPro" id="IPR023260">
    <property type="entry name" value="Cys/Ser-rich_nuc_prot"/>
</dbReference>
<proteinExistence type="inferred from homology"/>
<evidence type="ECO:0000256" key="6">
    <source>
        <dbReference type="ARBA" id="ARBA00023159"/>
    </source>
</evidence>
<name>A0A914YW85_9BILA</name>
<evidence type="ECO:0000313" key="11">
    <source>
        <dbReference type="WBParaSite" id="PSU_v2.g3920.t1"/>
    </source>
</evidence>
<dbReference type="WBParaSite" id="PSU_v2.g3920.t1">
    <property type="protein sequence ID" value="PSU_v2.g3920.t1"/>
    <property type="gene ID" value="PSU_v2.g3920"/>
</dbReference>
<dbReference type="GO" id="GO:0005634">
    <property type="term" value="C:nucleus"/>
    <property type="evidence" value="ECO:0007669"/>
    <property type="project" value="UniProtKB-SubCell"/>
</dbReference>
<dbReference type="GO" id="GO:0043565">
    <property type="term" value="F:sequence-specific DNA binding"/>
    <property type="evidence" value="ECO:0007669"/>
    <property type="project" value="TreeGrafter"/>
</dbReference>
<sequence>MNNRLAAASSDVLKAKREKLLLARTAPVENSDEKIDILPMPMRQNSEESVINKRKRMTISKSECSSIKNELTDKLLLNPWRSMDSVNNNNGSQILCLPSRTSRRISEKEKKNKKGVKFGGVAVYYFGRNQSYSAVPSTEGVSLGMEDKHHSSKNYSFYEFARATTRQNA</sequence>
<evidence type="ECO:0000256" key="1">
    <source>
        <dbReference type="ARBA" id="ARBA00004123"/>
    </source>
</evidence>
<dbReference type="GO" id="GO:0000981">
    <property type="term" value="F:DNA-binding transcription factor activity, RNA polymerase II-specific"/>
    <property type="evidence" value="ECO:0007669"/>
    <property type="project" value="TreeGrafter"/>
</dbReference>
<keyword evidence="7" id="KW-0804">Transcription</keyword>